<dbReference type="RefSeq" id="WP_106094177.1">
    <property type="nucleotide sequence ID" value="NZ_PVNL01000138.1"/>
</dbReference>
<feature type="region of interest" description="Disordered" evidence="1">
    <location>
        <begin position="62"/>
        <end position="148"/>
    </location>
</feature>
<accession>A0A2S9XQF5</accession>
<keyword evidence="2" id="KW-0472">Membrane</keyword>
<feature type="compositionally biased region" description="Low complexity" evidence="1">
    <location>
        <begin position="120"/>
        <end position="141"/>
    </location>
</feature>
<sequence length="200" mass="20549">MAISSGGGEQTPESLELGRAPVDKLLLACVLAASTAYVVFLIVMQLTPREAERADRQGYLGVVSGESQPNGRGAGEEDPAAGVAERGGRGSAYYVGNGQPPRPVTLAESSTERAKPPEGAAAPRRPTRIPATHVQTVQTQTSETSGMPKLGLTKLVAARVEQLGALRLSAPEPDPASALGPTRGALNPPPGHVRVGVGPH</sequence>
<name>A0A2S9XQF5_9BACT</name>
<keyword evidence="2" id="KW-1133">Transmembrane helix</keyword>
<comment type="caution">
    <text evidence="3">The sequence shown here is derived from an EMBL/GenBank/DDBJ whole genome shotgun (WGS) entry which is preliminary data.</text>
</comment>
<dbReference type="AlphaFoldDB" id="A0A2S9XQF5"/>
<proteinExistence type="predicted"/>
<reference evidence="3 4" key="1">
    <citation type="submission" date="2018-03" db="EMBL/GenBank/DDBJ databases">
        <title>Draft Genome Sequences of the Obligatory Marine Myxobacteria Enhygromyxa salina SWB007.</title>
        <authorList>
            <person name="Poehlein A."/>
            <person name="Moghaddam J.A."/>
            <person name="Harms H."/>
            <person name="Alanjari M."/>
            <person name="Koenig G.M."/>
            <person name="Daniel R."/>
            <person name="Schaeberle T.F."/>
        </authorList>
    </citation>
    <scope>NUCLEOTIDE SEQUENCE [LARGE SCALE GENOMIC DNA]</scope>
    <source>
        <strain evidence="3 4">SWB007</strain>
    </source>
</reference>
<evidence type="ECO:0000256" key="1">
    <source>
        <dbReference type="SAM" id="MobiDB-lite"/>
    </source>
</evidence>
<evidence type="ECO:0000313" key="4">
    <source>
        <dbReference type="Proteomes" id="UP000238823"/>
    </source>
</evidence>
<gene>
    <name evidence="3" type="ORF">ENSA7_74070</name>
</gene>
<evidence type="ECO:0000256" key="2">
    <source>
        <dbReference type="SAM" id="Phobius"/>
    </source>
</evidence>
<feature type="transmembrane region" description="Helical" evidence="2">
    <location>
        <begin position="25"/>
        <end position="46"/>
    </location>
</feature>
<keyword evidence="2" id="KW-0812">Transmembrane</keyword>
<organism evidence="3 4">
    <name type="scientific">Enhygromyxa salina</name>
    <dbReference type="NCBI Taxonomy" id="215803"/>
    <lineage>
        <taxon>Bacteria</taxon>
        <taxon>Pseudomonadati</taxon>
        <taxon>Myxococcota</taxon>
        <taxon>Polyangia</taxon>
        <taxon>Nannocystales</taxon>
        <taxon>Nannocystaceae</taxon>
        <taxon>Enhygromyxa</taxon>
    </lineage>
</organism>
<dbReference type="EMBL" id="PVNL01000138">
    <property type="protein sequence ID" value="PRP95093.1"/>
    <property type="molecule type" value="Genomic_DNA"/>
</dbReference>
<dbReference type="Proteomes" id="UP000238823">
    <property type="component" value="Unassembled WGS sequence"/>
</dbReference>
<evidence type="ECO:0000313" key="3">
    <source>
        <dbReference type="EMBL" id="PRP95093.1"/>
    </source>
</evidence>
<feature type="region of interest" description="Disordered" evidence="1">
    <location>
        <begin position="167"/>
        <end position="200"/>
    </location>
</feature>
<protein>
    <submittedName>
        <fullName evidence="3">Uncharacterized protein</fullName>
    </submittedName>
</protein>